<dbReference type="Proteomes" id="UP000742024">
    <property type="component" value="Unassembled WGS sequence"/>
</dbReference>
<name>A0A9P7MWK8_9HYPO</name>
<gene>
    <name evidence="3" type="ORF">E4U56_005898</name>
    <name evidence="2" type="ORF">E4U57_004077</name>
</gene>
<dbReference type="EMBL" id="SRPR01000030">
    <property type="protein sequence ID" value="KAG5965494.1"/>
    <property type="molecule type" value="Genomic_DNA"/>
</dbReference>
<organism evidence="3 5">
    <name type="scientific">Claviceps arundinis</name>
    <dbReference type="NCBI Taxonomy" id="1623583"/>
    <lineage>
        <taxon>Eukaryota</taxon>
        <taxon>Fungi</taxon>
        <taxon>Dikarya</taxon>
        <taxon>Ascomycota</taxon>
        <taxon>Pezizomycotina</taxon>
        <taxon>Sordariomycetes</taxon>
        <taxon>Hypocreomycetidae</taxon>
        <taxon>Hypocreales</taxon>
        <taxon>Clavicipitaceae</taxon>
        <taxon>Claviceps</taxon>
    </lineage>
</organism>
<dbReference type="AlphaFoldDB" id="A0A9P7MWK8"/>
<evidence type="ECO:0000256" key="1">
    <source>
        <dbReference type="SAM" id="SignalP"/>
    </source>
</evidence>
<feature type="chain" id="PRO_5040253920" evidence="1">
    <location>
        <begin position="20"/>
        <end position="201"/>
    </location>
</feature>
<sequence length="201" mass="22602">MATIKALLLLVAVSSNVFAIEAPIPGYDVKTLDWNVHLDPRDAPITLSGTIEEVTSKAKKLNPRWARDMAKRKPARDDEARLQTRDWAYRVDCADGKRWKKAGLWHVQAGLDYLSKLKAKPKMGPGPGTCSRVSCSYKAAIWWCNDNTEQHELESFDEIVSCATSILDKCTDYGAPFSFVGGQAFMPDRWNVIIREDKDHC</sequence>
<feature type="signal peptide" evidence="1">
    <location>
        <begin position="1"/>
        <end position="19"/>
    </location>
</feature>
<evidence type="ECO:0000313" key="2">
    <source>
        <dbReference type="EMBL" id="KAG5965494.1"/>
    </source>
</evidence>
<dbReference type="EMBL" id="SRPS01000044">
    <property type="protein sequence ID" value="KAG5972570.1"/>
    <property type="molecule type" value="Genomic_DNA"/>
</dbReference>
<dbReference type="PANTHER" id="PTHR35605">
    <property type="entry name" value="ECP2 EFFECTOR PROTEIN DOMAIN-CONTAINING PROTEIN-RELATED"/>
    <property type="match status" value="1"/>
</dbReference>
<dbReference type="Proteomes" id="UP000784919">
    <property type="component" value="Unassembled WGS sequence"/>
</dbReference>
<reference evidence="3 4" key="1">
    <citation type="journal article" date="2020" name="bioRxiv">
        <title>Whole genome comparisons of ergot fungi reveals the divergence and evolution of species within the genus Claviceps are the result of varying mechanisms driving genome evolution and host range expansion.</title>
        <authorList>
            <person name="Wyka S.A."/>
            <person name="Mondo S.J."/>
            <person name="Liu M."/>
            <person name="Dettman J."/>
            <person name="Nalam V."/>
            <person name="Broders K.D."/>
        </authorList>
    </citation>
    <scope>NUCLEOTIDE SEQUENCE</scope>
    <source>
        <strain evidence="3">CCC 1102</strain>
        <strain evidence="2 4">LM583</strain>
    </source>
</reference>
<evidence type="ECO:0000313" key="5">
    <source>
        <dbReference type="Proteomes" id="UP000784919"/>
    </source>
</evidence>
<keyword evidence="1" id="KW-0732">Signal</keyword>
<proteinExistence type="predicted"/>
<dbReference type="OrthoDB" id="3552888at2759"/>
<comment type="caution">
    <text evidence="3">The sequence shown here is derived from an EMBL/GenBank/DDBJ whole genome shotgun (WGS) entry which is preliminary data.</text>
</comment>
<accession>A0A9P7MWK8</accession>
<evidence type="ECO:0000313" key="3">
    <source>
        <dbReference type="EMBL" id="KAG5972570.1"/>
    </source>
</evidence>
<evidence type="ECO:0000313" key="4">
    <source>
        <dbReference type="Proteomes" id="UP000742024"/>
    </source>
</evidence>
<keyword evidence="4" id="KW-1185">Reference proteome</keyword>
<protein>
    <submittedName>
        <fullName evidence="3">Uncharacterized protein</fullName>
    </submittedName>
</protein>
<dbReference type="PANTHER" id="PTHR35605:SF1">
    <property type="entry name" value="ECP2 EFFECTOR PROTEIN DOMAIN-CONTAINING PROTEIN-RELATED"/>
    <property type="match status" value="1"/>
</dbReference>